<evidence type="ECO:0000256" key="2">
    <source>
        <dbReference type="ARBA" id="ARBA00010992"/>
    </source>
</evidence>
<feature type="transmembrane region" description="Helical" evidence="10">
    <location>
        <begin position="1202"/>
        <end position="1224"/>
    </location>
</feature>
<dbReference type="InterPro" id="IPR050360">
    <property type="entry name" value="MFS_Sugar_Transporters"/>
</dbReference>
<feature type="region of interest" description="Disordered" evidence="9">
    <location>
        <begin position="640"/>
        <end position="736"/>
    </location>
</feature>
<dbReference type="PROSITE" id="PS50006">
    <property type="entry name" value="FHA_DOMAIN"/>
    <property type="match status" value="1"/>
</dbReference>
<dbReference type="GO" id="GO:0016020">
    <property type="term" value="C:membrane"/>
    <property type="evidence" value="ECO:0007669"/>
    <property type="project" value="UniProtKB-SubCell"/>
</dbReference>
<keyword evidence="8" id="KW-0175">Coiled coil</keyword>
<evidence type="ECO:0000259" key="12">
    <source>
        <dbReference type="PROSITE" id="PS50850"/>
    </source>
</evidence>
<feature type="transmembrane region" description="Helical" evidence="10">
    <location>
        <begin position="953"/>
        <end position="974"/>
    </location>
</feature>
<feature type="coiled-coil region" evidence="8">
    <location>
        <begin position="573"/>
        <end position="600"/>
    </location>
</feature>
<dbReference type="PANTHER" id="PTHR48022:SF2">
    <property type="entry name" value="PLASTIDIC GLUCOSE TRANSPORTER 4"/>
    <property type="match status" value="1"/>
</dbReference>
<evidence type="ECO:0000256" key="3">
    <source>
        <dbReference type="ARBA" id="ARBA00022448"/>
    </source>
</evidence>
<feature type="transmembrane region" description="Helical" evidence="10">
    <location>
        <begin position="1140"/>
        <end position="1159"/>
    </location>
</feature>
<feature type="region of interest" description="Disordered" evidence="9">
    <location>
        <begin position="298"/>
        <end position="344"/>
    </location>
</feature>
<protein>
    <recommendedName>
        <fullName evidence="15">Major facilitator superfamily (MFS) profile domain-containing protein</fullName>
    </recommendedName>
</protein>
<evidence type="ECO:0000256" key="5">
    <source>
        <dbReference type="ARBA" id="ARBA00022989"/>
    </source>
</evidence>
<feature type="transmembrane region" description="Helical" evidence="10">
    <location>
        <begin position="1245"/>
        <end position="1264"/>
    </location>
</feature>
<feature type="compositionally biased region" description="Basic and acidic residues" evidence="9">
    <location>
        <begin position="414"/>
        <end position="427"/>
    </location>
</feature>
<dbReference type="FunFam" id="1.20.1250.20:FF:000134">
    <property type="entry name" value="MFS sugar transporter protein"/>
    <property type="match status" value="1"/>
</dbReference>
<name>A0A9Q5I211_SANBA</name>
<feature type="domain" description="FHA" evidence="11">
    <location>
        <begin position="98"/>
        <end position="154"/>
    </location>
</feature>
<dbReference type="Pfam" id="PF00083">
    <property type="entry name" value="Sugar_tr"/>
    <property type="match status" value="1"/>
</dbReference>
<keyword evidence="5 10" id="KW-1133">Transmembrane helix</keyword>
<feature type="compositionally biased region" description="Low complexity" evidence="9">
    <location>
        <begin position="685"/>
        <end position="701"/>
    </location>
</feature>
<comment type="subcellular location">
    <subcellularLocation>
        <location evidence="1">Membrane</location>
        <topology evidence="1">Multi-pass membrane protein</topology>
    </subcellularLocation>
</comment>
<evidence type="ECO:0000259" key="11">
    <source>
        <dbReference type="PROSITE" id="PS50006"/>
    </source>
</evidence>
<feature type="region of interest" description="Disordered" evidence="9">
    <location>
        <begin position="403"/>
        <end position="485"/>
    </location>
</feature>
<feature type="transmembrane region" description="Helical" evidence="10">
    <location>
        <begin position="986"/>
        <end position="1009"/>
    </location>
</feature>
<accession>A0A9Q5I211</accession>
<dbReference type="GO" id="GO:0005351">
    <property type="term" value="F:carbohydrate:proton symporter activity"/>
    <property type="evidence" value="ECO:0007669"/>
    <property type="project" value="TreeGrafter"/>
</dbReference>
<keyword evidence="6 10" id="KW-0472">Membrane</keyword>
<feature type="compositionally biased region" description="Acidic residues" evidence="9">
    <location>
        <begin position="428"/>
        <end position="442"/>
    </location>
</feature>
<dbReference type="InterPro" id="IPR036259">
    <property type="entry name" value="MFS_trans_sf"/>
</dbReference>
<dbReference type="PANTHER" id="PTHR48022">
    <property type="entry name" value="PLASTIDIC GLUCOSE TRANSPORTER 4"/>
    <property type="match status" value="1"/>
</dbReference>
<feature type="compositionally biased region" description="Basic and acidic residues" evidence="9">
    <location>
        <begin position="443"/>
        <end position="456"/>
    </location>
</feature>
<evidence type="ECO:0000256" key="6">
    <source>
        <dbReference type="ARBA" id="ARBA00023136"/>
    </source>
</evidence>
<dbReference type="PRINTS" id="PR00171">
    <property type="entry name" value="SUGRTRNSPORT"/>
</dbReference>
<feature type="coiled-coil region" evidence="8">
    <location>
        <begin position="490"/>
        <end position="538"/>
    </location>
</feature>
<evidence type="ECO:0000256" key="1">
    <source>
        <dbReference type="ARBA" id="ARBA00004141"/>
    </source>
</evidence>
<keyword evidence="3" id="KW-0813">Transport</keyword>
<evidence type="ECO:0000256" key="10">
    <source>
        <dbReference type="SAM" id="Phobius"/>
    </source>
</evidence>
<dbReference type="Pfam" id="PF00498">
    <property type="entry name" value="FHA"/>
    <property type="match status" value="1"/>
</dbReference>
<comment type="catalytic activity">
    <reaction evidence="7">
        <text>myo-inositol(out) + H(+)(out) = myo-inositol(in) + H(+)(in)</text>
        <dbReference type="Rhea" id="RHEA:60364"/>
        <dbReference type="ChEBI" id="CHEBI:15378"/>
        <dbReference type="ChEBI" id="CHEBI:17268"/>
    </reaction>
</comment>
<dbReference type="PROSITE" id="PS50850">
    <property type="entry name" value="MFS"/>
    <property type="match status" value="1"/>
</dbReference>
<feature type="transmembrane region" description="Helical" evidence="10">
    <location>
        <begin position="786"/>
        <end position="804"/>
    </location>
</feature>
<dbReference type="PROSITE" id="PS00217">
    <property type="entry name" value="SUGAR_TRANSPORT_2"/>
    <property type="match status" value="1"/>
</dbReference>
<dbReference type="InterPro" id="IPR003663">
    <property type="entry name" value="Sugar/inositol_transpt"/>
</dbReference>
<dbReference type="InterPro" id="IPR005828">
    <property type="entry name" value="MFS_sugar_transport-like"/>
</dbReference>
<dbReference type="NCBIfam" id="TIGR00879">
    <property type="entry name" value="SP"/>
    <property type="match status" value="1"/>
</dbReference>
<dbReference type="InterPro" id="IPR020846">
    <property type="entry name" value="MFS_dom"/>
</dbReference>
<dbReference type="InterPro" id="IPR008984">
    <property type="entry name" value="SMAD_FHA_dom_sf"/>
</dbReference>
<dbReference type="OrthoDB" id="5399138at2759"/>
<feature type="transmembrane region" description="Helical" evidence="10">
    <location>
        <begin position="856"/>
        <end position="877"/>
    </location>
</feature>
<organism evidence="13 14">
    <name type="scientific">Sanghuangporus baumii</name>
    <name type="common">Phellinus baumii</name>
    <dbReference type="NCBI Taxonomy" id="108892"/>
    <lineage>
        <taxon>Eukaryota</taxon>
        <taxon>Fungi</taxon>
        <taxon>Dikarya</taxon>
        <taxon>Basidiomycota</taxon>
        <taxon>Agaricomycotina</taxon>
        <taxon>Agaricomycetes</taxon>
        <taxon>Hymenochaetales</taxon>
        <taxon>Hymenochaetaceae</taxon>
        <taxon>Sanghuangporus</taxon>
    </lineage>
</organism>
<feature type="transmembrane region" description="Helical" evidence="10">
    <location>
        <begin position="1171"/>
        <end position="1190"/>
    </location>
</feature>
<evidence type="ECO:0000256" key="9">
    <source>
        <dbReference type="SAM" id="MobiDB-lite"/>
    </source>
</evidence>
<dbReference type="SUPFAM" id="SSF49879">
    <property type="entry name" value="SMAD/FHA domain"/>
    <property type="match status" value="1"/>
</dbReference>
<dbReference type="Proteomes" id="UP000757232">
    <property type="component" value="Unassembled WGS sequence"/>
</dbReference>
<evidence type="ECO:0000313" key="14">
    <source>
        <dbReference type="Proteomes" id="UP000757232"/>
    </source>
</evidence>
<gene>
    <name evidence="13" type="ORF">A7U60_g2993</name>
</gene>
<feature type="compositionally biased region" description="Pro residues" evidence="9">
    <location>
        <begin position="307"/>
        <end position="324"/>
    </location>
</feature>
<evidence type="ECO:0008006" key="15">
    <source>
        <dbReference type="Google" id="ProtNLM"/>
    </source>
</evidence>
<feature type="transmembrane region" description="Helical" evidence="10">
    <location>
        <begin position="897"/>
        <end position="916"/>
    </location>
</feature>
<feature type="domain" description="Major facilitator superfamily (MFS) profile" evidence="12">
    <location>
        <begin position="859"/>
        <end position="1292"/>
    </location>
</feature>
<dbReference type="Gene3D" id="1.20.1250.20">
    <property type="entry name" value="MFS general substrate transporter like domains"/>
    <property type="match status" value="1"/>
</dbReference>
<feature type="compositionally biased region" description="Low complexity" evidence="9">
    <location>
        <begin position="325"/>
        <end position="344"/>
    </location>
</feature>
<dbReference type="EMBL" id="LNZH02000148">
    <property type="protein sequence ID" value="OCB89812.1"/>
    <property type="molecule type" value="Genomic_DNA"/>
</dbReference>
<dbReference type="SMART" id="SM00240">
    <property type="entry name" value="FHA"/>
    <property type="match status" value="1"/>
</dbReference>
<proteinExistence type="inferred from homology"/>
<evidence type="ECO:0000256" key="8">
    <source>
        <dbReference type="SAM" id="Coils"/>
    </source>
</evidence>
<dbReference type="SUPFAM" id="SSF103473">
    <property type="entry name" value="MFS general substrate transporter"/>
    <property type="match status" value="1"/>
</dbReference>
<dbReference type="CDD" id="cd22679">
    <property type="entry name" value="FHA_SLMAP"/>
    <property type="match status" value="1"/>
</dbReference>
<dbReference type="InterPro" id="IPR000253">
    <property type="entry name" value="FHA_dom"/>
</dbReference>
<sequence length="1351" mass="147181">MPRLATTQHGSSLNLPLSPKSLSLSFSLFLVLVLHFPTVVPDVLHRRLQTSDTVMPIPPSQIMQAHPSQPPQVPALYLYPLNDSFIPKQISLVGGQRVKIGRQTNAKTVPGERNGYFDSKVLSRQHAEVWEENGKIFIKDVKSSNGTFINGDRLSAEGVESDPYELKTDDIVEFGIDIVGEDNKTIIHHKVAARVTCIFNNEDALAAQREAFNFTQQQMQQGAGPAGTLGVAAHKRPMLQPQSSGVGIMGGMGGGARQPGRNGLTFDHILQRLSGELQKSRETGAELGAVAGAMGEIENVMGGGQPPNLPPYPHVLPPVRPPSQHPQQHPQQQGDAAPSSAALQALQSQLAETQASLSSHVDKVRALESLLSDHENIKRDVLQLRELIDEQRQHERLVAQRVREMHEEDEDEDDRRSVHTIVPHELESVPEEDETELEESEEERSARREELGRPRTPEPSSLGMHDDDYQHRRPAPAQPPGIPDEISRRLSFLSDQLESALEVSRSLQEQHSAAQQTIETLESKVKTLEEHIRTTQAVQVTWRDNFSQEAATREESQQATMGSMFAEFRKTIEDRWENVKQEWEAERERMETARNDWEGRMRGLEDGMAVTSTKFETGLTGLANQLAGIKQNGFIPLHSKHTGGLVTPPSPRSLSDADSDSDTPLDGKVGTKTRRRSRSHRGRATKATSRSRSPATSTSATLVDGISAPGTDSSVASLHSRRSSTDSPTAVRSGDVAASGAAPLALDMAKFRSDNGQYLPTPESSVHIDDAAQAVRKGLQQSNNNVQFAVGVFVLGFATAAVLWRGGDTGIMSTSAITVTLAEASERVSVVTPSLPPPSRVREFVRKWRETYMHTYTACTMFASIGGFIFGFDTGSIGPVTTMDQFLDRFSPITPTVQGLIVSSILITAATFSLFAGPISDRISRKHTMTVGGAIFAVGSAIVASASRLPQVFAGRCLAGAGEGLFLSVITVYTCEIAPAAIRGTLACTIQLFVTIGVASGYFVCYGTNRLEGDMSWRTPFILQALVSACFSAGTPFLVHSPRWLLHVGRHDDALKAWTRLGLGPTEAEKEDIKTSTAEREQQQQQNWKNELRQMWKKDVRRRTFLGCFLMGMQQLSGIDGVLYYAPVLFTQAGLSSTKAAFLASGVSGLLNVACTVVTQPFQDEWGRRPSILLGGSAIAACMLTIGSIYASSAHTTQPGRWAIIILIYLFVIAFSVSWAIVIRTCASEIQPARTRAAATSLGQAANWVVNWVVAFSTPLFLAQSTSGPYFLFGACSALTVAIAAALLPESKGVSLEALDEIFQTSPWRRMVKSLPVKHPQTGLARVYSGDDVEMATVRVTEQEPDSPSKD</sequence>
<evidence type="ECO:0000256" key="4">
    <source>
        <dbReference type="ARBA" id="ARBA00022692"/>
    </source>
</evidence>
<feature type="transmembrane region" description="Helical" evidence="10">
    <location>
        <begin position="1105"/>
        <end position="1128"/>
    </location>
</feature>
<dbReference type="InterPro" id="IPR005829">
    <property type="entry name" value="Sugar_transporter_CS"/>
</dbReference>
<dbReference type="Gene3D" id="2.60.200.20">
    <property type="match status" value="1"/>
</dbReference>
<feature type="transmembrane region" description="Helical" evidence="10">
    <location>
        <begin position="1270"/>
        <end position="1288"/>
    </location>
</feature>
<reference evidence="13" key="1">
    <citation type="submission" date="2016-06" db="EMBL/GenBank/DDBJ databases">
        <title>Draft Genome sequence of the fungus Inonotus baumii.</title>
        <authorList>
            <person name="Zhu H."/>
            <person name="Lin W."/>
        </authorList>
    </citation>
    <scope>NUCLEOTIDE SEQUENCE</scope>
    <source>
        <strain evidence="13">821</strain>
    </source>
</reference>
<comment type="similarity">
    <text evidence="2">Belongs to the major facilitator superfamily. Sugar transporter (TC 2.A.1.1) family.</text>
</comment>
<evidence type="ECO:0000256" key="7">
    <source>
        <dbReference type="ARBA" id="ARBA00049119"/>
    </source>
</evidence>
<keyword evidence="14" id="KW-1185">Reference proteome</keyword>
<comment type="caution">
    <text evidence="13">The sequence shown here is derived from an EMBL/GenBank/DDBJ whole genome shotgun (WGS) entry which is preliminary data.</text>
</comment>
<feature type="compositionally biased region" description="Basic residues" evidence="9">
    <location>
        <begin position="671"/>
        <end position="684"/>
    </location>
</feature>
<keyword evidence="4 10" id="KW-0812">Transmembrane</keyword>
<evidence type="ECO:0000313" key="13">
    <source>
        <dbReference type="EMBL" id="OCB89812.1"/>
    </source>
</evidence>